<dbReference type="Proteomes" id="UP001180020">
    <property type="component" value="Unassembled WGS sequence"/>
</dbReference>
<organism evidence="1 2">
    <name type="scientific">Acorus calamus</name>
    <name type="common">Sweet flag</name>
    <dbReference type="NCBI Taxonomy" id="4465"/>
    <lineage>
        <taxon>Eukaryota</taxon>
        <taxon>Viridiplantae</taxon>
        <taxon>Streptophyta</taxon>
        <taxon>Embryophyta</taxon>
        <taxon>Tracheophyta</taxon>
        <taxon>Spermatophyta</taxon>
        <taxon>Magnoliopsida</taxon>
        <taxon>Liliopsida</taxon>
        <taxon>Acoraceae</taxon>
        <taxon>Acorus</taxon>
    </lineage>
</organism>
<dbReference type="AlphaFoldDB" id="A0AAV9FGQ5"/>
<reference evidence="1" key="1">
    <citation type="journal article" date="2023" name="Nat. Commun.">
        <title>Diploid and tetraploid genomes of Acorus and the evolution of monocots.</title>
        <authorList>
            <person name="Ma L."/>
            <person name="Liu K.W."/>
            <person name="Li Z."/>
            <person name="Hsiao Y.Y."/>
            <person name="Qi Y."/>
            <person name="Fu T."/>
            <person name="Tang G.D."/>
            <person name="Zhang D."/>
            <person name="Sun W.H."/>
            <person name="Liu D.K."/>
            <person name="Li Y."/>
            <person name="Chen G.Z."/>
            <person name="Liu X.D."/>
            <person name="Liao X.Y."/>
            <person name="Jiang Y.T."/>
            <person name="Yu X."/>
            <person name="Hao Y."/>
            <person name="Huang J."/>
            <person name="Zhao X.W."/>
            <person name="Ke S."/>
            <person name="Chen Y.Y."/>
            <person name="Wu W.L."/>
            <person name="Hsu J.L."/>
            <person name="Lin Y.F."/>
            <person name="Huang M.D."/>
            <person name="Li C.Y."/>
            <person name="Huang L."/>
            <person name="Wang Z.W."/>
            <person name="Zhao X."/>
            <person name="Zhong W.Y."/>
            <person name="Peng D.H."/>
            <person name="Ahmad S."/>
            <person name="Lan S."/>
            <person name="Zhang J.S."/>
            <person name="Tsai W.C."/>
            <person name="Van de Peer Y."/>
            <person name="Liu Z.J."/>
        </authorList>
    </citation>
    <scope>NUCLEOTIDE SEQUENCE</scope>
    <source>
        <strain evidence="1">CP</strain>
    </source>
</reference>
<comment type="caution">
    <text evidence="1">The sequence shown here is derived from an EMBL/GenBank/DDBJ whole genome shotgun (WGS) entry which is preliminary data.</text>
</comment>
<name>A0AAV9FGQ5_ACOCL</name>
<protein>
    <submittedName>
        <fullName evidence="1">Uncharacterized protein</fullName>
    </submittedName>
</protein>
<sequence>MREENISQFIELSEVLVTTGEADRPIWCPHPRVTFSVRHCYDWWRREPPSSITIKAAEI</sequence>
<dbReference type="EMBL" id="JAUJYO010000001">
    <property type="protein sequence ID" value="KAK1324781.1"/>
    <property type="molecule type" value="Genomic_DNA"/>
</dbReference>
<reference evidence="1" key="2">
    <citation type="submission" date="2023-06" db="EMBL/GenBank/DDBJ databases">
        <authorList>
            <person name="Ma L."/>
            <person name="Liu K.-W."/>
            <person name="Li Z."/>
            <person name="Hsiao Y.-Y."/>
            <person name="Qi Y."/>
            <person name="Fu T."/>
            <person name="Tang G."/>
            <person name="Zhang D."/>
            <person name="Sun W.-H."/>
            <person name="Liu D.-K."/>
            <person name="Li Y."/>
            <person name="Chen G.-Z."/>
            <person name="Liu X.-D."/>
            <person name="Liao X.-Y."/>
            <person name="Jiang Y.-T."/>
            <person name="Yu X."/>
            <person name="Hao Y."/>
            <person name="Huang J."/>
            <person name="Zhao X.-W."/>
            <person name="Ke S."/>
            <person name="Chen Y.-Y."/>
            <person name="Wu W.-L."/>
            <person name="Hsu J.-L."/>
            <person name="Lin Y.-F."/>
            <person name="Huang M.-D."/>
            <person name="Li C.-Y."/>
            <person name="Huang L."/>
            <person name="Wang Z.-W."/>
            <person name="Zhao X."/>
            <person name="Zhong W.-Y."/>
            <person name="Peng D.-H."/>
            <person name="Ahmad S."/>
            <person name="Lan S."/>
            <person name="Zhang J.-S."/>
            <person name="Tsai W.-C."/>
            <person name="Van De Peer Y."/>
            <person name="Liu Z.-J."/>
        </authorList>
    </citation>
    <scope>NUCLEOTIDE SEQUENCE</scope>
    <source>
        <strain evidence="1">CP</strain>
        <tissue evidence="1">Leaves</tissue>
    </source>
</reference>
<keyword evidence="2" id="KW-1185">Reference proteome</keyword>
<gene>
    <name evidence="1" type="ORF">QJS10_CPA01g02345</name>
</gene>
<evidence type="ECO:0000313" key="2">
    <source>
        <dbReference type="Proteomes" id="UP001180020"/>
    </source>
</evidence>
<proteinExistence type="predicted"/>
<evidence type="ECO:0000313" key="1">
    <source>
        <dbReference type="EMBL" id="KAK1324781.1"/>
    </source>
</evidence>
<accession>A0AAV9FGQ5</accession>